<protein>
    <submittedName>
        <fullName evidence="1">Uncharacterized protein</fullName>
    </submittedName>
</protein>
<dbReference type="EMBL" id="CM046397">
    <property type="protein sequence ID" value="KAI8535854.1"/>
    <property type="molecule type" value="Genomic_DNA"/>
</dbReference>
<reference evidence="1" key="1">
    <citation type="submission" date="2022-02" db="EMBL/GenBank/DDBJ databases">
        <title>Plant Genome Project.</title>
        <authorList>
            <person name="Zhang R.-G."/>
        </authorList>
    </citation>
    <scope>NUCLEOTIDE SEQUENCE</scope>
    <source>
        <strain evidence="1">AT1</strain>
    </source>
</reference>
<gene>
    <name evidence="1" type="ORF">RHMOL_Rhmol10G0206900</name>
</gene>
<organism evidence="1 2">
    <name type="scientific">Rhododendron molle</name>
    <name type="common">Chinese azalea</name>
    <name type="synonym">Azalea mollis</name>
    <dbReference type="NCBI Taxonomy" id="49168"/>
    <lineage>
        <taxon>Eukaryota</taxon>
        <taxon>Viridiplantae</taxon>
        <taxon>Streptophyta</taxon>
        <taxon>Embryophyta</taxon>
        <taxon>Tracheophyta</taxon>
        <taxon>Spermatophyta</taxon>
        <taxon>Magnoliopsida</taxon>
        <taxon>eudicotyledons</taxon>
        <taxon>Gunneridae</taxon>
        <taxon>Pentapetalae</taxon>
        <taxon>asterids</taxon>
        <taxon>Ericales</taxon>
        <taxon>Ericaceae</taxon>
        <taxon>Ericoideae</taxon>
        <taxon>Rhodoreae</taxon>
        <taxon>Rhododendron</taxon>
    </lineage>
</organism>
<evidence type="ECO:0000313" key="2">
    <source>
        <dbReference type="Proteomes" id="UP001062846"/>
    </source>
</evidence>
<accession>A0ACC0M5J8</accession>
<proteinExistence type="predicted"/>
<comment type="caution">
    <text evidence="1">The sequence shown here is derived from an EMBL/GenBank/DDBJ whole genome shotgun (WGS) entry which is preliminary data.</text>
</comment>
<dbReference type="Proteomes" id="UP001062846">
    <property type="component" value="Chromosome 10"/>
</dbReference>
<evidence type="ECO:0000313" key="1">
    <source>
        <dbReference type="EMBL" id="KAI8535854.1"/>
    </source>
</evidence>
<keyword evidence="2" id="KW-1185">Reference proteome</keyword>
<name>A0ACC0M5J8_RHOML</name>
<sequence length="741" mass="81865">MGQTLLNDGQLAEAADYLERAISKLFLSGHPTEVEEVDLLILASLWAGIACIRQGKTAKGIRHLERVAKLKEPEDAKSKAHYYDAFLVLARKTAIVLLSAPKLLYGKLYAKRPIMAAPKLLLSNLLRRRPQTLASITSSSSYSIFFAQLGNRETPQQTSSGLPFSTVHPLALHYGFVWSRSLSTRGDSDYGRDLSLDSAAVRAEAEELLDSGFSSSVSDAGDVGGSKIAEALVSASDVGGDGEPILPVRALISLLDLFHDSTGWPWWVLIASSTLALRITLLPVLILQLKKSKKIAELLPKLPPPFPPPLSGGSYREQFSLFRKERRAVGCPSHLWLLAYVSVQVPCFFLWMTTVRKMSLDHHPGFDCGGTLWFQNLTDFPHGVSGAIFPLIIASLHFANVQISFRTFSAGKATGLLGLLAQYYKFYLNLLTLPILFTGFCVPQLSVSSLREEFENLAFVSVLQGSLVYWVMNSSLTLVQVFVKVLPGKKSRNVNPNIQNDVLTKVMKKQLCLYQPGVRETLGLPDKVDPVPPAIHEKIVTPGEKQGDLLRKQQIIALSPRELLALSVKHLAEGHKDTAIPLLRLALDKDPEYVRALVVMGQTLLQDEQLAEAAEYLERAISKLFLTGHPTEVEEVDLLILASQWAGIAYIRQGKNAEGIRHLERVANLEEPEDAKSKAHYYDAFLVLASALYGEHRKPEAAKLLRMAAAYDPSYSVYLEQCEKDEVDLVSDLASSRRGDY</sequence>